<organism evidence="1 2">
    <name type="scientific">Elsinoe ampelina</name>
    <dbReference type="NCBI Taxonomy" id="302913"/>
    <lineage>
        <taxon>Eukaryota</taxon>
        <taxon>Fungi</taxon>
        <taxon>Dikarya</taxon>
        <taxon>Ascomycota</taxon>
        <taxon>Pezizomycotina</taxon>
        <taxon>Dothideomycetes</taxon>
        <taxon>Dothideomycetidae</taxon>
        <taxon>Myriangiales</taxon>
        <taxon>Elsinoaceae</taxon>
        <taxon>Elsinoe</taxon>
    </lineage>
</organism>
<gene>
    <name evidence="1" type="ORF">BDZ85DRAFT_269318</name>
</gene>
<protein>
    <submittedName>
        <fullName evidence="1">Uncharacterized protein</fullName>
    </submittedName>
</protein>
<accession>A0A6A6G014</accession>
<dbReference type="AlphaFoldDB" id="A0A6A6G014"/>
<dbReference type="Proteomes" id="UP000799538">
    <property type="component" value="Unassembled WGS sequence"/>
</dbReference>
<reference evidence="2" key="1">
    <citation type="journal article" date="2020" name="Stud. Mycol.">
        <title>101 Dothideomycetes genomes: A test case for predicting lifestyles and emergence of pathogens.</title>
        <authorList>
            <person name="Haridas S."/>
            <person name="Albert R."/>
            <person name="Binder M."/>
            <person name="Bloem J."/>
            <person name="LaButti K."/>
            <person name="Salamov A."/>
            <person name="Andreopoulos B."/>
            <person name="Baker S."/>
            <person name="Barry K."/>
            <person name="Bills G."/>
            <person name="Bluhm B."/>
            <person name="Cannon C."/>
            <person name="Castanera R."/>
            <person name="Culley D."/>
            <person name="Daum C."/>
            <person name="Ezra D."/>
            <person name="Gonzalez J."/>
            <person name="Henrissat B."/>
            <person name="Kuo A."/>
            <person name="Liang C."/>
            <person name="Lipzen A."/>
            <person name="Lutzoni F."/>
            <person name="Magnuson J."/>
            <person name="Mondo S."/>
            <person name="Nolan M."/>
            <person name="Ohm R."/>
            <person name="Pangilinan J."/>
            <person name="Park H.-J."/>
            <person name="Ramirez L."/>
            <person name="Alfaro M."/>
            <person name="Sun H."/>
            <person name="Tritt A."/>
            <person name="Yoshinaga Y."/>
            <person name="Zwiers L.-H."/>
            <person name="Turgeon B."/>
            <person name="Goodwin S."/>
            <person name="Spatafora J."/>
            <person name="Crous P."/>
            <person name="Grigoriev I."/>
        </authorList>
    </citation>
    <scope>NUCLEOTIDE SEQUENCE [LARGE SCALE GENOMIC DNA]</scope>
    <source>
        <strain evidence="2">CECT 20119</strain>
    </source>
</reference>
<dbReference type="EMBL" id="ML992521">
    <property type="protein sequence ID" value="KAF2219082.1"/>
    <property type="molecule type" value="Genomic_DNA"/>
</dbReference>
<sequence length="57" mass="5903">MLWEGGAAGWAEEWVGLGCGAGCYGGVGAAAVGHGGLGWWIRRTRLAEGTIDEVRVE</sequence>
<proteinExistence type="predicted"/>
<evidence type="ECO:0000313" key="1">
    <source>
        <dbReference type="EMBL" id="KAF2219082.1"/>
    </source>
</evidence>
<keyword evidence="2" id="KW-1185">Reference proteome</keyword>
<evidence type="ECO:0000313" key="2">
    <source>
        <dbReference type="Proteomes" id="UP000799538"/>
    </source>
</evidence>
<name>A0A6A6G014_9PEZI</name>